<dbReference type="InterPro" id="IPR027246">
    <property type="entry name" value="Porin_Euk/Tom40"/>
</dbReference>
<evidence type="ECO:0000256" key="7">
    <source>
        <dbReference type="ARBA" id="ARBA00022927"/>
    </source>
</evidence>
<evidence type="ECO:0000256" key="8">
    <source>
        <dbReference type="ARBA" id="ARBA00023128"/>
    </source>
</evidence>
<keyword evidence="5" id="KW-0812">Transmembrane</keyword>
<keyword evidence="3" id="KW-0813">Transport</keyword>
<keyword evidence="8" id="KW-0496">Mitochondrion</keyword>
<organism evidence="10 11">
    <name type="scientific">Cinchona calisaya</name>
    <dbReference type="NCBI Taxonomy" id="153742"/>
    <lineage>
        <taxon>Eukaryota</taxon>
        <taxon>Viridiplantae</taxon>
        <taxon>Streptophyta</taxon>
        <taxon>Embryophyta</taxon>
        <taxon>Tracheophyta</taxon>
        <taxon>Spermatophyta</taxon>
        <taxon>Magnoliopsida</taxon>
        <taxon>eudicotyledons</taxon>
        <taxon>Gunneridae</taxon>
        <taxon>Pentapetalae</taxon>
        <taxon>asterids</taxon>
        <taxon>lamiids</taxon>
        <taxon>Gentianales</taxon>
        <taxon>Rubiaceae</taxon>
        <taxon>Cinchonoideae</taxon>
        <taxon>Cinchoneae</taxon>
        <taxon>Cinchona</taxon>
    </lineage>
</organism>
<name>A0ABD2Y3P9_9GENT</name>
<dbReference type="Gene3D" id="2.40.160.10">
    <property type="entry name" value="Porin"/>
    <property type="match status" value="1"/>
</dbReference>
<evidence type="ECO:0000313" key="10">
    <source>
        <dbReference type="EMBL" id="KAL3502167.1"/>
    </source>
</evidence>
<keyword evidence="11" id="KW-1185">Reference proteome</keyword>
<dbReference type="Pfam" id="PF01459">
    <property type="entry name" value="Porin_3"/>
    <property type="match status" value="1"/>
</dbReference>
<evidence type="ECO:0000256" key="3">
    <source>
        <dbReference type="ARBA" id="ARBA00022448"/>
    </source>
</evidence>
<gene>
    <name evidence="10" type="ORF">ACH5RR_036616</name>
</gene>
<evidence type="ECO:0000256" key="4">
    <source>
        <dbReference type="ARBA" id="ARBA00022452"/>
    </source>
</evidence>
<evidence type="ECO:0000313" key="11">
    <source>
        <dbReference type="Proteomes" id="UP001630127"/>
    </source>
</evidence>
<keyword evidence="4" id="KW-1134">Transmembrane beta strand</keyword>
<proteinExistence type="inferred from homology"/>
<keyword evidence="6" id="KW-1000">Mitochondrion outer membrane</keyword>
<comment type="similarity">
    <text evidence="2">Belongs to the Tom40 family.</text>
</comment>
<reference evidence="10 11" key="1">
    <citation type="submission" date="2024-11" db="EMBL/GenBank/DDBJ databases">
        <title>A near-complete genome assembly of Cinchona calisaya.</title>
        <authorList>
            <person name="Lian D.C."/>
            <person name="Zhao X.W."/>
            <person name="Wei L."/>
        </authorList>
    </citation>
    <scope>NUCLEOTIDE SEQUENCE [LARGE SCALE GENOMIC DNA]</scope>
    <source>
        <tissue evidence="10">Nenye</tissue>
    </source>
</reference>
<dbReference type="Proteomes" id="UP001630127">
    <property type="component" value="Unassembled WGS sequence"/>
</dbReference>
<evidence type="ECO:0000256" key="5">
    <source>
        <dbReference type="ARBA" id="ARBA00022692"/>
    </source>
</evidence>
<protein>
    <submittedName>
        <fullName evidence="10">Uncharacterized protein</fullName>
    </submittedName>
</protein>
<keyword evidence="9" id="KW-0472">Membrane</keyword>
<accession>A0ABD2Y3P9</accession>
<evidence type="ECO:0000256" key="6">
    <source>
        <dbReference type="ARBA" id="ARBA00022787"/>
    </source>
</evidence>
<keyword evidence="7" id="KW-0653">Protein transport</keyword>
<dbReference type="InterPro" id="IPR037930">
    <property type="entry name" value="Tom40"/>
</dbReference>
<sequence>MATPVPPPEKPTVSQPEKVHYLNLPCPVPYEDIHREAMIALRPELFDGFRVDLSNKSIKDLQLVKVTTDGVLIARTISKLSSNITLNVAAHIVNQPNMSSCKGHIEYQGKSFMSQFEIGSGGSYGANYIQRISQNVSLGGEAFWLGQQGQSEVNFAARYENEDKNVAVGQVSSSGMVVLSYFQKLSEKLGIASEFMLNYLSRDVVASVGYVFSGQNRRVRGKVDSNGKVYGYLEEDLNAGLKFVLSAEIDHLKKDHKFGFGLSSGQ</sequence>
<evidence type="ECO:0000256" key="1">
    <source>
        <dbReference type="ARBA" id="ARBA00004374"/>
    </source>
</evidence>
<dbReference type="EMBL" id="JBJUIK010000015">
    <property type="protein sequence ID" value="KAL3502167.1"/>
    <property type="molecule type" value="Genomic_DNA"/>
</dbReference>
<dbReference type="PANTHER" id="PTHR10802">
    <property type="entry name" value="MITOCHONDRIAL IMPORT RECEPTOR SUBUNIT TOM40"/>
    <property type="match status" value="1"/>
</dbReference>
<dbReference type="GO" id="GO:0015031">
    <property type="term" value="P:protein transport"/>
    <property type="evidence" value="ECO:0007669"/>
    <property type="project" value="UniProtKB-KW"/>
</dbReference>
<dbReference type="GO" id="GO:0005741">
    <property type="term" value="C:mitochondrial outer membrane"/>
    <property type="evidence" value="ECO:0007669"/>
    <property type="project" value="UniProtKB-SubCell"/>
</dbReference>
<dbReference type="AlphaFoldDB" id="A0ABD2Y3P9"/>
<evidence type="ECO:0000256" key="9">
    <source>
        <dbReference type="ARBA" id="ARBA00023136"/>
    </source>
</evidence>
<dbReference type="InterPro" id="IPR023614">
    <property type="entry name" value="Porin_dom_sf"/>
</dbReference>
<comment type="caution">
    <text evidence="10">The sequence shown here is derived from an EMBL/GenBank/DDBJ whole genome shotgun (WGS) entry which is preliminary data.</text>
</comment>
<evidence type="ECO:0000256" key="2">
    <source>
        <dbReference type="ARBA" id="ARBA00010510"/>
    </source>
</evidence>
<comment type="subcellular location">
    <subcellularLocation>
        <location evidence="1">Mitochondrion outer membrane</location>
        <topology evidence="1">Multi-pass membrane protein</topology>
    </subcellularLocation>
</comment>